<feature type="repeat" description="TPR" evidence="1">
    <location>
        <begin position="129"/>
        <end position="162"/>
    </location>
</feature>
<dbReference type="PATRIC" id="fig|1603606.3.peg.2282"/>
<dbReference type="EMBL" id="CP010802">
    <property type="protein sequence ID" value="ALC16880.1"/>
    <property type="molecule type" value="Genomic_DNA"/>
</dbReference>
<dbReference type="PANTHER" id="PTHR12558">
    <property type="entry name" value="CELL DIVISION CYCLE 16,23,27"/>
    <property type="match status" value="1"/>
</dbReference>
<feature type="repeat" description="TPR" evidence="1">
    <location>
        <begin position="197"/>
        <end position="230"/>
    </location>
</feature>
<dbReference type="Pfam" id="PF13176">
    <property type="entry name" value="TPR_7"/>
    <property type="match status" value="1"/>
</dbReference>
<keyword evidence="1" id="KW-0802">TPR repeat</keyword>
<dbReference type="SMART" id="SM00028">
    <property type="entry name" value="TPR"/>
    <property type="match status" value="18"/>
</dbReference>
<dbReference type="Pfam" id="PF13414">
    <property type="entry name" value="TPR_11"/>
    <property type="match status" value="1"/>
</dbReference>
<keyword evidence="3" id="KW-1185">Reference proteome</keyword>
<name>A0A0M4DA01_9BACT</name>
<dbReference type="NCBIfam" id="TIGR02917">
    <property type="entry name" value="PEP_TPR_lipo"/>
    <property type="match status" value="1"/>
</dbReference>
<dbReference type="PROSITE" id="PS50005">
    <property type="entry name" value="TPR"/>
    <property type="match status" value="5"/>
</dbReference>
<evidence type="ECO:0000313" key="3">
    <source>
        <dbReference type="Proteomes" id="UP000057158"/>
    </source>
</evidence>
<dbReference type="AlphaFoldDB" id="A0A0M4DA01"/>
<reference evidence="2 3" key="1">
    <citation type="submission" date="2015-07" db="EMBL/GenBank/DDBJ databases">
        <title>Isolation and Genomic Characterization of a Novel Halophilic Metal-Reducing Deltaproteobacterium from the Deep Subsurface.</title>
        <authorList>
            <person name="Badalamenti J.P."/>
            <person name="Summers Z.M."/>
            <person name="Gralnick J.A."/>
            <person name="Bond D.R."/>
        </authorList>
    </citation>
    <scope>NUCLEOTIDE SEQUENCE [LARGE SCALE GENOMIC DNA]</scope>
    <source>
        <strain evidence="2 3">WTL</strain>
    </source>
</reference>
<feature type="repeat" description="TPR" evidence="1">
    <location>
        <begin position="366"/>
        <end position="399"/>
    </location>
</feature>
<dbReference type="InterPro" id="IPR014266">
    <property type="entry name" value="PEP-CTERM_TPR_PrsT"/>
</dbReference>
<evidence type="ECO:0000256" key="1">
    <source>
        <dbReference type="PROSITE-ProRule" id="PRU00339"/>
    </source>
</evidence>
<dbReference type="Proteomes" id="UP000057158">
    <property type="component" value="Chromosome"/>
</dbReference>
<accession>A0A0M4DA01</accession>
<sequence>MENFRIVRLITSALLVLGLCSCGNQTKEELLLEGNRLLKEGNVQGSVVLYKNALEKDQNYFEARYQLADAYLLMGRNENAERELEKVSRQNPDFRELSLKFAELYIRTDRTAKAIDVLERYRAKPGEECRVLDLLGRAHVAAGDHEKALELFDSALKLDPANQNAMFHLAQLYLKLENEGEARVLLDALLRIGPQNRNALYLMAQLEIEAGAPEKALQHFLQLLEMNPADFQAAYMAGSLYLGLGEIQKGSVLAESLLQSFPDKAEGHLLSGMVAFARKDYGASVVELQKALRLREALNAYYLLGLSYDRQGKNELALNQFQKVLDLQPEAFQARNMLAMTLLKQGRVEEAIVEAQRVLTHAPGNGLAHNLLGSAFMATSRFDEAMAEFEQATQLDPQLADAYLKMGLLNLATGNAAQAEEELVKGIAAAPEVLENRLILASHYLRQENFQGAMELMKQGLTGGESDALLYNYMARIAFSQNKTDEGIACLEKAQAVKPDYFSPYFDIAFYETATGNYSRALAQYQRVLQIDPKNLRALLARGSLLEVTGKLNEARASYESAKKTGELQGYLALGRFAHDNKKFDEALAVVREGLERLPANPSLLEFEGKLLLEQGKADEAIRVFEHLEKIVPGRGMAIVIEVYLKQGANHKAIARAEAVMSSQPDHPAGYLLLSRIYENQGEAARALDLLQGAPATCKNREMLQMRMAGVHENSGSMSMAMDIYQELEKTRPDFFPAVFALGRIHDQRGNKVEALRCYQKVLERAGNFVPALNNLAYLYADNYGNREEALKLAIRAFRNDPENPGVMDTLGYVLLKNDRPADAVKVLEKAVVQLKDNPTVWYHLALAYEALGNRGKAIELLSRAVSTGDFPEAVQTRELLKKLKS</sequence>
<dbReference type="PROSITE" id="PS50293">
    <property type="entry name" value="TPR_REGION"/>
    <property type="match status" value="2"/>
</dbReference>
<feature type="repeat" description="TPR" evidence="1">
    <location>
        <begin position="298"/>
        <end position="331"/>
    </location>
</feature>
<dbReference type="PROSITE" id="PS51257">
    <property type="entry name" value="PROKAR_LIPOPROTEIN"/>
    <property type="match status" value="1"/>
</dbReference>
<dbReference type="OrthoDB" id="220004at2"/>
<dbReference type="STRING" id="1603606.DSOUD_2113"/>
<organism evidence="2 3">
    <name type="scientific">Desulfuromonas soudanensis</name>
    <dbReference type="NCBI Taxonomy" id="1603606"/>
    <lineage>
        <taxon>Bacteria</taxon>
        <taxon>Pseudomonadati</taxon>
        <taxon>Thermodesulfobacteriota</taxon>
        <taxon>Desulfuromonadia</taxon>
        <taxon>Desulfuromonadales</taxon>
        <taxon>Desulfuromonadaceae</taxon>
        <taxon>Desulfuromonas</taxon>
    </lineage>
</organism>
<dbReference type="Gene3D" id="1.25.40.10">
    <property type="entry name" value="Tetratricopeptide repeat domain"/>
    <property type="match status" value="5"/>
</dbReference>
<dbReference type="Pfam" id="PF13432">
    <property type="entry name" value="TPR_16"/>
    <property type="match status" value="3"/>
</dbReference>
<dbReference type="Pfam" id="PF14559">
    <property type="entry name" value="TPR_19"/>
    <property type="match status" value="4"/>
</dbReference>
<feature type="repeat" description="TPR" evidence="1">
    <location>
        <begin position="502"/>
        <end position="535"/>
    </location>
</feature>
<dbReference type="PANTHER" id="PTHR12558:SF13">
    <property type="entry name" value="CELL DIVISION CYCLE PROTEIN 27 HOMOLOG"/>
    <property type="match status" value="1"/>
</dbReference>
<evidence type="ECO:0000313" key="2">
    <source>
        <dbReference type="EMBL" id="ALC16880.1"/>
    </source>
</evidence>
<proteinExistence type="predicted"/>
<protein>
    <submittedName>
        <fullName evidence="2">Uncharacterized protein</fullName>
    </submittedName>
</protein>
<gene>
    <name evidence="2" type="ORF">DSOUD_2113</name>
</gene>
<dbReference type="InterPro" id="IPR011990">
    <property type="entry name" value="TPR-like_helical_dom_sf"/>
</dbReference>
<dbReference type="SUPFAM" id="SSF48452">
    <property type="entry name" value="TPR-like"/>
    <property type="match status" value="5"/>
</dbReference>
<dbReference type="KEGG" id="des:DSOUD_2113"/>
<dbReference type="InterPro" id="IPR019734">
    <property type="entry name" value="TPR_rpt"/>
</dbReference>